<gene>
    <name evidence="2" type="ORF">PS900_03619</name>
</gene>
<evidence type="ECO:0000313" key="2">
    <source>
        <dbReference type="EMBL" id="VVP16446.1"/>
    </source>
</evidence>
<reference evidence="2 3" key="1">
    <citation type="submission" date="2019-09" db="EMBL/GenBank/DDBJ databases">
        <authorList>
            <person name="Chandra G."/>
            <person name="Truman W A."/>
        </authorList>
    </citation>
    <scope>NUCLEOTIDE SEQUENCE [LARGE SCALE GENOMIC DNA]</scope>
    <source>
        <strain evidence="2">PS900</strain>
    </source>
</reference>
<protein>
    <recommendedName>
        <fullName evidence="4">Lipoprotein</fullName>
    </recommendedName>
</protein>
<comment type="caution">
    <text evidence="2">The sequence shown here is derived from an EMBL/GenBank/DDBJ whole genome shotgun (WGS) entry which is preliminary data.</text>
</comment>
<feature type="chain" id="PRO_5034209099" description="Lipoprotein" evidence="1">
    <location>
        <begin position="21"/>
        <end position="126"/>
    </location>
</feature>
<dbReference type="RefSeq" id="WP_150758456.1">
    <property type="nucleotide sequence ID" value="NZ_CABVIE010000011.1"/>
</dbReference>
<proteinExistence type="predicted"/>
<evidence type="ECO:0000256" key="1">
    <source>
        <dbReference type="SAM" id="SignalP"/>
    </source>
</evidence>
<dbReference type="PROSITE" id="PS51257">
    <property type="entry name" value="PROKAR_LIPOPROTEIN"/>
    <property type="match status" value="1"/>
</dbReference>
<dbReference type="Proteomes" id="UP000325723">
    <property type="component" value="Unassembled WGS sequence"/>
</dbReference>
<feature type="signal peptide" evidence="1">
    <location>
        <begin position="1"/>
        <end position="20"/>
    </location>
</feature>
<accession>A0A8H2RTF8</accession>
<dbReference type="EMBL" id="CABVIE010000011">
    <property type="protein sequence ID" value="VVP16446.1"/>
    <property type="molecule type" value="Genomic_DNA"/>
</dbReference>
<organism evidence="2 3">
    <name type="scientific">Pseudomonas fluorescens</name>
    <dbReference type="NCBI Taxonomy" id="294"/>
    <lineage>
        <taxon>Bacteria</taxon>
        <taxon>Pseudomonadati</taxon>
        <taxon>Pseudomonadota</taxon>
        <taxon>Gammaproteobacteria</taxon>
        <taxon>Pseudomonadales</taxon>
        <taxon>Pseudomonadaceae</taxon>
        <taxon>Pseudomonas</taxon>
    </lineage>
</organism>
<sequence length="126" mass="13558">MDRRFLVMLFFPISILSACASIDFDYQGKSDETDDGLLYYEGTPYVLLQSTKDCTYNTQVLMVPTVKKHLKLKSGAIGSSNLSITLSQGMIASVGQTTDTKVPEMVAALTGAYSASKKTQGVGDNG</sequence>
<name>A0A8H2RTF8_PSEFL</name>
<dbReference type="AlphaFoldDB" id="A0A8H2RTF8"/>
<keyword evidence="1" id="KW-0732">Signal</keyword>
<evidence type="ECO:0008006" key="4">
    <source>
        <dbReference type="Google" id="ProtNLM"/>
    </source>
</evidence>
<evidence type="ECO:0000313" key="3">
    <source>
        <dbReference type="Proteomes" id="UP000325723"/>
    </source>
</evidence>